<accession>A0A067MRU7</accession>
<dbReference type="SMART" id="SM00220">
    <property type="entry name" value="S_TKc"/>
    <property type="match status" value="1"/>
</dbReference>
<dbReference type="STRING" id="930990.A0A067MRU7"/>
<dbReference type="InterPro" id="IPR001245">
    <property type="entry name" value="Ser-Thr/Tyr_kinase_cat_dom"/>
</dbReference>
<feature type="domain" description="Protein kinase" evidence="1">
    <location>
        <begin position="245"/>
        <end position="517"/>
    </location>
</feature>
<dbReference type="Pfam" id="PF00069">
    <property type="entry name" value="Pkinase"/>
    <property type="match status" value="1"/>
</dbReference>
<dbReference type="OrthoDB" id="346907at2759"/>
<dbReference type="HOGENOM" id="CLU_486789_0_0_1"/>
<dbReference type="PROSITE" id="PS50011">
    <property type="entry name" value="PROTEIN_KINASE_DOM"/>
    <property type="match status" value="2"/>
</dbReference>
<dbReference type="EMBL" id="KL198036">
    <property type="protein sequence ID" value="KDQ14597.1"/>
    <property type="molecule type" value="Genomic_DNA"/>
</dbReference>
<gene>
    <name evidence="2" type="ORF">BOTBODRAFT_32344</name>
</gene>
<proteinExistence type="predicted"/>
<keyword evidence="3" id="KW-1185">Reference proteome</keyword>
<dbReference type="PANTHER" id="PTHR44329">
    <property type="entry name" value="SERINE/THREONINE-PROTEIN KINASE TNNI3K-RELATED"/>
    <property type="match status" value="1"/>
</dbReference>
<name>A0A067MRU7_BOTB1</name>
<evidence type="ECO:0000259" key="1">
    <source>
        <dbReference type="PROSITE" id="PS50011"/>
    </source>
</evidence>
<dbReference type="GO" id="GO:0004674">
    <property type="term" value="F:protein serine/threonine kinase activity"/>
    <property type="evidence" value="ECO:0007669"/>
    <property type="project" value="TreeGrafter"/>
</dbReference>
<dbReference type="Proteomes" id="UP000027195">
    <property type="component" value="Unassembled WGS sequence"/>
</dbReference>
<sequence length="517" mass="57427">MVSPWVESGNIRSHLREYNDIDRLRVLCQTAQALKYLHEHNPQIIHGDLKAENILQTNDKNILLCDFGLATMAELRLSTESNMAGSPMYMAPELLNPSTDTDGARTAMSDVFAFGILAAVLFAGEFPFNLPNRMIGALILAIITGRRPNRPASANEHIWFLAEQCWQEDALLRPTMRAIYLCLSPFCKLDPVSMQHMYEMPSTRCDQAAYAAVLCQRELPSNGSISDPITIEVLFGSPHAGASNEHLIDYDSDFSFGFSYDSSHSPELEKKLSRRPSQAHLLWEADEDADEDACEAEDEDACEAEDEDACEGGLAYGETDGVSDLGLDFGELPESPIAAPEDEDDINEGPSTPVNILQAYLQRKALTILMHIAHALKEMHESEPPKVHGDVRQGCFRDSTSDELLWSMSKSADAITNLRWTAPELLNIDEAPVQTTAADIFAFGMTIAEVFTGDPPFGRHTYRSEGAILMAIVNGIRPPRPDNMRDGLWEIAQACWNHDPTSRPNIREVEDMLNKMV</sequence>
<dbReference type="InterPro" id="IPR000719">
    <property type="entry name" value="Prot_kinase_dom"/>
</dbReference>
<organism evidence="2 3">
    <name type="scientific">Botryobasidium botryosum (strain FD-172 SS1)</name>
    <dbReference type="NCBI Taxonomy" id="930990"/>
    <lineage>
        <taxon>Eukaryota</taxon>
        <taxon>Fungi</taxon>
        <taxon>Dikarya</taxon>
        <taxon>Basidiomycota</taxon>
        <taxon>Agaricomycotina</taxon>
        <taxon>Agaricomycetes</taxon>
        <taxon>Cantharellales</taxon>
        <taxon>Botryobasidiaceae</taxon>
        <taxon>Botryobasidium</taxon>
    </lineage>
</organism>
<evidence type="ECO:0000313" key="3">
    <source>
        <dbReference type="Proteomes" id="UP000027195"/>
    </source>
</evidence>
<dbReference type="InterPro" id="IPR051681">
    <property type="entry name" value="Ser/Thr_Kinases-Pseudokinases"/>
</dbReference>
<dbReference type="GO" id="GO:0005524">
    <property type="term" value="F:ATP binding"/>
    <property type="evidence" value="ECO:0007669"/>
    <property type="project" value="InterPro"/>
</dbReference>
<dbReference type="Gene3D" id="1.10.510.10">
    <property type="entry name" value="Transferase(Phosphotransferase) domain 1"/>
    <property type="match status" value="2"/>
</dbReference>
<protein>
    <recommendedName>
        <fullName evidence="1">Protein kinase domain-containing protein</fullName>
    </recommendedName>
</protein>
<dbReference type="PANTHER" id="PTHR44329:SF214">
    <property type="entry name" value="PROTEIN KINASE DOMAIN-CONTAINING PROTEIN"/>
    <property type="match status" value="1"/>
</dbReference>
<dbReference type="InParanoid" id="A0A067MRU7"/>
<reference evidence="3" key="1">
    <citation type="journal article" date="2014" name="Proc. Natl. Acad. Sci. U.S.A.">
        <title>Extensive sampling of basidiomycete genomes demonstrates inadequacy of the white-rot/brown-rot paradigm for wood decay fungi.</title>
        <authorList>
            <person name="Riley R."/>
            <person name="Salamov A.A."/>
            <person name="Brown D.W."/>
            <person name="Nagy L.G."/>
            <person name="Floudas D."/>
            <person name="Held B.W."/>
            <person name="Levasseur A."/>
            <person name="Lombard V."/>
            <person name="Morin E."/>
            <person name="Otillar R."/>
            <person name="Lindquist E.A."/>
            <person name="Sun H."/>
            <person name="LaButti K.M."/>
            <person name="Schmutz J."/>
            <person name="Jabbour D."/>
            <person name="Luo H."/>
            <person name="Baker S.E."/>
            <person name="Pisabarro A.G."/>
            <person name="Walton J.D."/>
            <person name="Blanchette R.A."/>
            <person name="Henrissat B."/>
            <person name="Martin F."/>
            <person name="Cullen D."/>
            <person name="Hibbett D.S."/>
            <person name="Grigoriev I.V."/>
        </authorList>
    </citation>
    <scope>NUCLEOTIDE SEQUENCE [LARGE SCALE GENOMIC DNA]</scope>
    <source>
        <strain evidence="3">FD-172 SS1</strain>
    </source>
</reference>
<evidence type="ECO:0000313" key="2">
    <source>
        <dbReference type="EMBL" id="KDQ14597.1"/>
    </source>
</evidence>
<dbReference type="InterPro" id="IPR011009">
    <property type="entry name" value="Kinase-like_dom_sf"/>
</dbReference>
<feature type="domain" description="Protein kinase" evidence="1">
    <location>
        <begin position="1"/>
        <end position="187"/>
    </location>
</feature>
<dbReference type="AlphaFoldDB" id="A0A067MRU7"/>
<dbReference type="SUPFAM" id="SSF56112">
    <property type="entry name" value="Protein kinase-like (PK-like)"/>
    <property type="match status" value="2"/>
</dbReference>
<dbReference type="Pfam" id="PF07714">
    <property type="entry name" value="PK_Tyr_Ser-Thr"/>
    <property type="match status" value="1"/>
</dbReference>